<protein>
    <submittedName>
        <fullName evidence="1">Oidioi.mRNA.OKI2018_I69.XSR.g13462.t1.cds</fullName>
    </submittedName>
</protein>
<evidence type="ECO:0000313" key="1">
    <source>
        <dbReference type="EMBL" id="CAG5094336.1"/>
    </source>
</evidence>
<keyword evidence="2" id="KW-1185">Reference proteome</keyword>
<sequence>MHVAISPVFTAENEKSAAHYFPLFGLSLGLIYRQPKKSAFDNSYSVKRFNAVNSSPYREMPGEAVPTEDEILMDDHPDNSVFRNLENIYEMVLEAKNEVDDLKDGVTQEYEKILRRYQKQAAGALV</sequence>
<evidence type="ECO:0000313" key="2">
    <source>
        <dbReference type="Proteomes" id="UP001158576"/>
    </source>
</evidence>
<dbReference type="EMBL" id="OU015569">
    <property type="protein sequence ID" value="CAG5094336.1"/>
    <property type="molecule type" value="Genomic_DNA"/>
</dbReference>
<accession>A0ABN7SBN1</accession>
<reference evidence="1 2" key="1">
    <citation type="submission" date="2021-04" db="EMBL/GenBank/DDBJ databases">
        <authorList>
            <person name="Bliznina A."/>
        </authorList>
    </citation>
    <scope>NUCLEOTIDE SEQUENCE [LARGE SCALE GENOMIC DNA]</scope>
</reference>
<gene>
    <name evidence="1" type="ORF">OKIOD_LOCUS5020</name>
</gene>
<proteinExistence type="predicted"/>
<organism evidence="1 2">
    <name type="scientific">Oikopleura dioica</name>
    <name type="common">Tunicate</name>
    <dbReference type="NCBI Taxonomy" id="34765"/>
    <lineage>
        <taxon>Eukaryota</taxon>
        <taxon>Metazoa</taxon>
        <taxon>Chordata</taxon>
        <taxon>Tunicata</taxon>
        <taxon>Appendicularia</taxon>
        <taxon>Copelata</taxon>
        <taxon>Oikopleuridae</taxon>
        <taxon>Oikopleura</taxon>
    </lineage>
</organism>
<dbReference type="Proteomes" id="UP001158576">
    <property type="component" value="Chromosome XSR"/>
</dbReference>
<name>A0ABN7SBN1_OIKDI</name>